<evidence type="ECO:0000259" key="15">
    <source>
        <dbReference type="PROSITE" id="PS50880"/>
    </source>
</evidence>
<dbReference type="InterPro" id="IPR050634">
    <property type="entry name" value="DNA_Topoisomerase_II"/>
</dbReference>
<evidence type="ECO:0000256" key="3">
    <source>
        <dbReference type="ARBA" id="ARBA00001946"/>
    </source>
</evidence>
<feature type="region of interest" description="Disordered" evidence="14">
    <location>
        <begin position="366"/>
        <end position="409"/>
    </location>
</feature>
<dbReference type="Pfam" id="PF00521">
    <property type="entry name" value="DNA_topoisoIV"/>
    <property type="match status" value="1"/>
</dbReference>
<dbReference type="Gene3D" id="1.10.268.10">
    <property type="entry name" value="Topoisomerase, domain 3"/>
    <property type="match status" value="1"/>
</dbReference>
<evidence type="ECO:0000256" key="2">
    <source>
        <dbReference type="ARBA" id="ARBA00001913"/>
    </source>
</evidence>
<feature type="domain" description="Topo IIA-type catalytic" evidence="16">
    <location>
        <begin position="832"/>
        <end position="1282"/>
    </location>
</feature>
<feature type="compositionally biased region" description="Low complexity" evidence="14">
    <location>
        <begin position="98"/>
        <end position="109"/>
    </location>
</feature>
<evidence type="ECO:0000256" key="5">
    <source>
        <dbReference type="ARBA" id="ARBA00022723"/>
    </source>
</evidence>
<feature type="region of interest" description="Disordered" evidence="14">
    <location>
        <begin position="1301"/>
        <end position="1593"/>
    </location>
</feature>
<dbReference type="GO" id="GO:0003677">
    <property type="term" value="F:DNA binding"/>
    <property type="evidence" value="ECO:0007669"/>
    <property type="project" value="UniProtKB-UniRule"/>
</dbReference>
<dbReference type="InterPro" id="IPR013758">
    <property type="entry name" value="Topo_IIA_A/C_ab"/>
</dbReference>
<feature type="compositionally biased region" description="Acidic residues" evidence="14">
    <location>
        <begin position="1217"/>
        <end position="1228"/>
    </location>
</feature>
<keyword evidence="8" id="KW-0460">Magnesium</keyword>
<feature type="compositionally biased region" description="Basic residues" evidence="14">
    <location>
        <begin position="1346"/>
        <end position="1361"/>
    </location>
</feature>
<dbReference type="Pfam" id="PF02518">
    <property type="entry name" value="HATPase_c"/>
    <property type="match status" value="1"/>
</dbReference>
<evidence type="ECO:0000313" key="17">
    <source>
        <dbReference type="EMBL" id="CAI5729222.1"/>
    </source>
</evidence>
<feature type="compositionally biased region" description="Acidic residues" evidence="14">
    <location>
        <begin position="1461"/>
        <end position="1472"/>
    </location>
</feature>
<name>A0AAV0U1B6_HYABA</name>
<dbReference type="InterPro" id="IPR020568">
    <property type="entry name" value="Ribosomal_Su5_D2-typ_SF"/>
</dbReference>
<dbReference type="Gene3D" id="3.90.199.10">
    <property type="entry name" value="Topoisomerase II, domain 5"/>
    <property type="match status" value="1"/>
</dbReference>
<comment type="similarity">
    <text evidence="4 13">Belongs to the type II topoisomerase family.</text>
</comment>
<dbReference type="EMBL" id="CANTFL010000981">
    <property type="protein sequence ID" value="CAI5729222.1"/>
    <property type="molecule type" value="Genomic_DNA"/>
</dbReference>
<dbReference type="FunFam" id="3.90.199.10:FF:000002">
    <property type="entry name" value="DNA topoisomerase 2"/>
    <property type="match status" value="1"/>
</dbReference>
<dbReference type="FunFam" id="3.30.1490.30:FF:000001">
    <property type="entry name" value="DNA topoisomerase 2"/>
    <property type="match status" value="1"/>
</dbReference>
<evidence type="ECO:0000256" key="7">
    <source>
        <dbReference type="ARBA" id="ARBA00022840"/>
    </source>
</evidence>
<evidence type="ECO:0000256" key="6">
    <source>
        <dbReference type="ARBA" id="ARBA00022741"/>
    </source>
</evidence>
<organism evidence="17 18">
    <name type="scientific">Hyaloperonospora brassicae</name>
    <name type="common">Brassica downy mildew</name>
    <name type="synonym">Peronospora brassicae</name>
    <dbReference type="NCBI Taxonomy" id="162125"/>
    <lineage>
        <taxon>Eukaryota</taxon>
        <taxon>Sar</taxon>
        <taxon>Stramenopiles</taxon>
        <taxon>Oomycota</taxon>
        <taxon>Peronosporomycetes</taxon>
        <taxon>Peronosporales</taxon>
        <taxon>Peronosporaceae</taxon>
        <taxon>Hyaloperonospora</taxon>
    </lineage>
</organism>
<dbReference type="Pfam" id="PF00204">
    <property type="entry name" value="DNA_gyraseB"/>
    <property type="match status" value="1"/>
</dbReference>
<dbReference type="InterPro" id="IPR002205">
    <property type="entry name" value="Topo_IIA_dom_A"/>
</dbReference>
<dbReference type="GO" id="GO:0005524">
    <property type="term" value="F:ATP binding"/>
    <property type="evidence" value="ECO:0007669"/>
    <property type="project" value="UniProtKB-UniRule"/>
</dbReference>
<dbReference type="PROSITE" id="PS00177">
    <property type="entry name" value="TOPOISOMERASE_II"/>
    <property type="match status" value="1"/>
</dbReference>
<dbReference type="InterPro" id="IPR013759">
    <property type="entry name" value="Topo_IIA_B_C"/>
</dbReference>
<dbReference type="InterPro" id="IPR013506">
    <property type="entry name" value="Topo_IIA_bsu_dom2"/>
</dbReference>
<comment type="catalytic activity">
    <reaction evidence="1 12 13">
        <text>ATP-dependent breakage, passage and rejoining of double-stranded DNA.</text>
        <dbReference type="EC" id="5.6.2.2"/>
    </reaction>
</comment>
<dbReference type="InterPro" id="IPR003594">
    <property type="entry name" value="HATPase_dom"/>
</dbReference>
<dbReference type="InterPro" id="IPR013760">
    <property type="entry name" value="Topo_IIA-like_dom_sf"/>
</dbReference>
<feature type="compositionally biased region" description="Acidic residues" evidence="14">
    <location>
        <begin position="1327"/>
        <end position="1341"/>
    </location>
</feature>
<feature type="compositionally biased region" description="Basic and acidic residues" evidence="14">
    <location>
        <begin position="1473"/>
        <end position="1483"/>
    </location>
</feature>
<dbReference type="GO" id="GO:0006265">
    <property type="term" value="P:DNA topological change"/>
    <property type="evidence" value="ECO:0007669"/>
    <property type="project" value="UniProtKB-UniRule"/>
</dbReference>
<dbReference type="InterPro" id="IPR031660">
    <property type="entry name" value="TOPRIM_C"/>
</dbReference>
<feature type="region of interest" description="Disordered" evidence="14">
    <location>
        <begin position="1"/>
        <end position="109"/>
    </location>
</feature>
<protein>
    <recommendedName>
        <fullName evidence="13">DNA topoisomerase 2</fullName>
        <ecNumber evidence="13">5.6.2.2</ecNumber>
    </recommendedName>
</protein>
<dbReference type="GO" id="GO:0046872">
    <property type="term" value="F:metal ion binding"/>
    <property type="evidence" value="ECO:0007669"/>
    <property type="project" value="UniProtKB-KW"/>
</dbReference>
<dbReference type="Gene3D" id="3.30.1360.40">
    <property type="match status" value="1"/>
</dbReference>
<comment type="cofactor">
    <cofactor evidence="2">
        <name>Ca(2+)</name>
        <dbReference type="ChEBI" id="CHEBI:29108"/>
    </cofactor>
</comment>
<dbReference type="PANTHER" id="PTHR10169">
    <property type="entry name" value="DNA TOPOISOMERASE/GYRASE"/>
    <property type="match status" value="1"/>
</dbReference>
<dbReference type="InterPro" id="IPR036890">
    <property type="entry name" value="HATPase_C_sf"/>
</dbReference>
<evidence type="ECO:0000256" key="1">
    <source>
        <dbReference type="ARBA" id="ARBA00000185"/>
    </source>
</evidence>
<dbReference type="CDD" id="cd03481">
    <property type="entry name" value="TopoIIA_Trans_ScTopoIIA"/>
    <property type="match status" value="1"/>
</dbReference>
<dbReference type="FunFam" id="3.30.565.10:FF:000004">
    <property type="entry name" value="DNA topoisomerase 2"/>
    <property type="match status" value="1"/>
</dbReference>
<dbReference type="GO" id="GO:0000819">
    <property type="term" value="P:sister chromatid segregation"/>
    <property type="evidence" value="ECO:0007669"/>
    <property type="project" value="TreeGrafter"/>
</dbReference>
<feature type="compositionally biased region" description="Low complexity" evidence="14">
    <location>
        <begin position="1422"/>
        <end position="1435"/>
    </location>
</feature>
<proteinExistence type="inferred from homology"/>
<keyword evidence="9 12" id="KW-0799">Topoisomerase</keyword>
<comment type="caution">
    <text evidence="17">The sequence shown here is derived from an EMBL/GenBank/DDBJ whole genome shotgun (WGS) entry which is preliminary data.</text>
</comment>
<feature type="region of interest" description="Disordered" evidence="14">
    <location>
        <begin position="1207"/>
        <end position="1228"/>
    </location>
</feature>
<comment type="function">
    <text evidence="13">Control of topological states of DNA by transient breakage and subsequent rejoining of DNA strands. Topoisomerase II makes double-strand breaks.</text>
</comment>
<dbReference type="Gene3D" id="3.30.565.10">
    <property type="entry name" value="Histidine kinase-like ATPase, C-terminal domain"/>
    <property type="match status" value="1"/>
</dbReference>
<dbReference type="SMART" id="SM00433">
    <property type="entry name" value="TOP2c"/>
    <property type="match status" value="1"/>
</dbReference>
<gene>
    <name evidence="17" type="ORF">HBR001_LOCUS4508</name>
</gene>
<dbReference type="PRINTS" id="PR01158">
    <property type="entry name" value="TOPISMRASEII"/>
</dbReference>
<dbReference type="SMART" id="SM00434">
    <property type="entry name" value="TOP4c"/>
    <property type="match status" value="1"/>
</dbReference>
<accession>A0AAV0U1B6</accession>
<feature type="compositionally biased region" description="Acidic residues" evidence="14">
    <location>
        <begin position="1564"/>
        <end position="1593"/>
    </location>
</feature>
<dbReference type="EC" id="5.6.2.2" evidence="13"/>
<evidence type="ECO:0000256" key="14">
    <source>
        <dbReference type="SAM" id="MobiDB-lite"/>
    </source>
</evidence>
<reference evidence="17" key="1">
    <citation type="submission" date="2022-12" db="EMBL/GenBank/DDBJ databases">
        <authorList>
            <person name="Webb A."/>
        </authorList>
    </citation>
    <scope>NUCLEOTIDE SEQUENCE</scope>
    <source>
        <strain evidence="17">Hp1</strain>
    </source>
</reference>
<keyword evidence="10 12" id="KW-0238">DNA-binding</keyword>
<feature type="compositionally biased region" description="Basic residues" evidence="14">
    <location>
        <begin position="1548"/>
        <end position="1557"/>
    </location>
</feature>
<dbReference type="InterPro" id="IPR014721">
    <property type="entry name" value="Ribsml_uS5_D2-typ_fold_subgr"/>
</dbReference>
<keyword evidence="11 12" id="KW-0413">Isomerase</keyword>
<evidence type="ECO:0000256" key="13">
    <source>
        <dbReference type="RuleBase" id="RU362094"/>
    </source>
</evidence>
<evidence type="ECO:0000256" key="8">
    <source>
        <dbReference type="ARBA" id="ARBA00022842"/>
    </source>
</evidence>
<evidence type="ECO:0000256" key="11">
    <source>
        <dbReference type="ARBA" id="ARBA00023235"/>
    </source>
</evidence>
<dbReference type="Gene3D" id="3.40.50.670">
    <property type="match status" value="1"/>
</dbReference>
<dbReference type="SMART" id="SM00387">
    <property type="entry name" value="HATPase_c"/>
    <property type="match status" value="1"/>
</dbReference>
<feature type="compositionally biased region" description="Low complexity" evidence="14">
    <location>
        <begin position="39"/>
        <end position="57"/>
    </location>
</feature>
<evidence type="ECO:0000256" key="12">
    <source>
        <dbReference type="PROSITE-ProRule" id="PRU01384"/>
    </source>
</evidence>
<dbReference type="CDD" id="cd16930">
    <property type="entry name" value="HATPase_TopII-like"/>
    <property type="match status" value="1"/>
</dbReference>
<sequence>MRVDALPALERDTLHPLRAHQLPSTGKKKAAAPRKKTKTTAAAGKVTAGAKKTATTTTKKKALAKGKPKANALESSDAESDPASDDGGSVYDVDASGDEAGAATEDTAGAAAKQSVEQIYQKKSQLEHILLRPDTYVGSIEPVEQTMWVFDDEKKRMVMKKITYVPGLYKIFDEIIVNACDNKQRDKSMNTLKVTIDDEKNEISVWNNGKGIPIVLHKEHKVYVPELIFGHLLTGSNFDDKKKKTTGGRNGYGAKLANIFSNEFVVETADSSTKQRYRQVFESNMSKKNPPSITKWAQKDFTCISFKPDLERFKLNFLNSDIVSLFKKRVYDVAGVSGKGLNVFLNGEKIPIKSFPQYVALYPGPRGFEAERDTTNEGEDDALPEEDGAGDDDEEYSEEKSKVAKAAKAKPSNITQNGVIFEKPDERWQVGVGMSEDGFQQVSFVNGICTTKGGQHVNYIVDQIATKLVSVLKKKNKGDAVKPNYIKNHIFVYVSALIENPAFDSQTKETLTTRANGFGSTFSLSDKFLKQVEKSGLVEKILSFAAFKQTAELRRKGGNHGKRSRLTGIPKLDDANHAGTAKSKDCTLIVTEGDSAKTVAVGGLAVVGRDYYGVFPLRGKMLNVREASHTQILKNEEIQNVVKILGLKYGQTYESTKGLRYGHLMIMADQDHDGSHIKGLVINLIHHFWPSLLLIDDFLQEFITPIVKCSKGRTKEVFYTMPEYEGWRERTNQGRGWIIKYYKGLGTSTAAETKEYFSDLPTHQIGFIYDGEGDADVIDMAFSKKRVEDRKDWLRGYEPGTHVDYDVDAMGYTEFVNKELILFSMADNIRSIPSVLDGFKPSQRKVLFCCFKRNLRSELKVAQLAGYVSEHSAYHHGEQSLQGCIVNMAQDFVGSNNIHLLSPIGQFGTRLMGGKDAASSRYIFTNLERLTRKIYDPLDNDVLKYLDEDGQSIEPEWYIPIIPMVLVNGTDGIGTGWSSSVPTYNPLDIIKSLRKMINGEEVAPLVPWYRGFTGHIVEKTNSRGTDTGNYIVQGLYEIIDDSTLVISELPVKMWTQTYKQFLEGLLEAGTIKDFKENHTDVKVLFTITMEPKTLSDIAKAPGGIVKKFKLESSLSTSNMHLFDRDGHIKKYESPKEIMDEFYTVRLEYYDRRKKSMLQKLQDQIKLLSNKARFVLAVVEGNLVVNNRKKQALLEELVAEGYDQITAKSKSKKKNDSDDPNESEEEDDNLADVSRGYDYLLSMKIWSLTKERVDKLRRELQDCENEYAVLEGRTVENLWLTDLDALEEMLIETEKEREKILAHTFKKNGGKKGKKAATKKRRRKNNDDSDDEDADDDSDFEVEGAKKPRTKAKPKTVAKRPVKKESAVNKAGGASKAKSNDKGPQSGTITTFLQSKEPPATVKREEEVEELSLAERLARRLKASPQKVASASTSTSKTKRSTKSGAAIDLAESDDDKTAPVECEDDVFAMESDDAGKEIAEKSTAKPKASARKSATEKKPAAKPKKAAPVKKAASAKNKSKKSPLEEDSEDSDGAAGNDVAEASPIAPRPKRAARARKPVVYDEISSDEGDDEDGNNDAEESFALEDADDSDFE</sequence>
<feature type="compositionally biased region" description="Basic residues" evidence="14">
    <location>
        <begin position="58"/>
        <end position="68"/>
    </location>
</feature>
<dbReference type="FunFam" id="3.30.1360.40:FF:000003">
    <property type="entry name" value="DNA topoisomerase 2"/>
    <property type="match status" value="1"/>
</dbReference>
<dbReference type="InterPro" id="IPR018522">
    <property type="entry name" value="TopoIIA_CS"/>
</dbReference>
<dbReference type="InterPro" id="IPR034157">
    <property type="entry name" value="TOPRIM_TopoII"/>
</dbReference>
<feature type="domain" description="Toprim" evidence="15">
    <location>
        <begin position="586"/>
        <end position="700"/>
    </location>
</feature>
<dbReference type="GO" id="GO:0003918">
    <property type="term" value="F:DNA topoisomerase type II (double strand cut, ATP-hydrolyzing) activity"/>
    <property type="evidence" value="ECO:0007669"/>
    <property type="project" value="UniProtKB-UniRule"/>
</dbReference>
<dbReference type="InterPro" id="IPR006171">
    <property type="entry name" value="TOPRIM_dom"/>
</dbReference>
<feature type="compositionally biased region" description="Basic residues" evidence="14">
    <location>
        <begin position="26"/>
        <end position="38"/>
    </location>
</feature>
<evidence type="ECO:0000256" key="10">
    <source>
        <dbReference type="ARBA" id="ARBA00023125"/>
    </source>
</evidence>
<dbReference type="FunFam" id="3.30.230.10:FF:000008">
    <property type="entry name" value="DNA topoisomerase 2"/>
    <property type="match status" value="1"/>
</dbReference>
<feature type="active site" description="O-(5'-phospho-DNA)-tyrosine intermediate" evidence="12">
    <location>
        <position position="922"/>
    </location>
</feature>
<evidence type="ECO:0000256" key="9">
    <source>
        <dbReference type="ARBA" id="ARBA00023029"/>
    </source>
</evidence>
<keyword evidence="7 13" id="KW-0067">ATP-binding</keyword>
<evidence type="ECO:0000256" key="4">
    <source>
        <dbReference type="ARBA" id="ARBA00011080"/>
    </source>
</evidence>
<dbReference type="Gene3D" id="3.30.230.10">
    <property type="match status" value="1"/>
</dbReference>
<dbReference type="GO" id="GO:0005634">
    <property type="term" value="C:nucleus"/>
    <property type="evidence" value="ECO:0007669"/>
    <property type="project" value="TreeGrafter"/>
</dbReference>
<keyword evidence="5" id="KW-0479">Metal-binding</keyword>
<feature type="compositionally biased region" description="Basic residues" evidence="14">
    <location>
        <begin position="1303"/>
        <end position="1323"/>
    </location>
</feature>
<dbReference type="Gene3D" id="3.30.1490.30">
    <property type="match status" value="1"/>
</dbReference>
<dbReference type="CDD" id="cd03365">
    <property type="entry name" value="TOPRIM_TopoIIA"/>
    <property type="match status" value="1"/>
</dbReference>
<dbReference type="GO" id="GO:0000712">
    <property type="term" value="P:resolution of meiotic recombination intermediates"/>
    <property type="evidence" value="ECO:0007669"/>
    <property type="project" value="TreeGrafter"/>
</dbReference>
<dbReference type="PRINTS" id="PR00418">
    <property type="entry name" value="TPI2FAMILY"/>
</dbReference>
<keyword evidence="6 13" id="KW-0547">Nucleotide-binding</keyword>
<feature type="compositionally biased region" description="Acidic residues" evidence="14">
    <location>
        <begin position="376"/>
        <end position="397"/>
    </location>
</feature>
<comment type="subunit">
    <text evidence="13">Homodimer.</text>
</comment>
<dbReference type="PANTHER" id="PTHR10169:SF38">
    <property type="entry name" value="DNA TOPOISOMERASE 2"/>
    <property type="match status" value="1"/>
</dbReference>
<evidence type="ECO:0000313" key="18">
    <source>
        <dbReference type="Proteomes" id="UP001162031"/>
    </source>
</evidence>
<dbReference type="SUPFAM" id="SSF54211">
    <property type="entry name" value="Ribosomal protein S5 domain 2-like"/>
    <property type="match status" value="1"/>
</dbReference>
<feature type="compositionally biased region" description="Basic and acidic residues" evidence="14">
    <location>
        <begin position="1"/>
        <end position="15"/>
    </location>
</feature>
<dbReference type="Pfam" id="PF16898">
    <property type="entry name" value="TOPRIM_C"/>
    <property type="match status" value="1"/>
</dbReference>
<dbReference type="InterPro" id="IPR013757">
    <property type="entry name" value="Topo_IIA_A_a_sf"/>
</dbReference>
<comment type="cofactor">
    <cofactor evidence="3">
        <name>Mg(2+)</name>
        <dbReference type="ChEBI" id="CHEBI:18420"/>
    </cofactor>
</comment>
<dbReference type="SUPFAM" id="SSF55874">
    <property type="entry name" value="ATPase domain of HSP90 chaperone/DNA topoisomerase II/histidine kinase"/>
    <property type="match status" value="1"/>
</dbReference>
<dbReference type="PROSITE" id="PS50880">
    <property type="entry name" value="TOPRIM"/>
    <property type="match status" value="1"/>
</dbReference>
<dbReference type="Proteomes" id="UP001162031">
    <property type="component" value="Unassembled WGS sequence"/>
</dbReference>
<evidence type="ECO:0000259" key="16">
    <source>
        <dbReference type="PROSITE" id="PS52040"/>
    </source>
</evidence>
<dbReference type="CDD" id="cd00187">
    <property type="entry name" value="TOP4c"/>
    <property type="match status" value="1"/>
</dbReference>
<keyword evidence="18" id="KW-1185">Reference proteome</keyword>
<dbReference type="FunFam" id="3.40.50.670:FF:000001">
    <property type="entry name" value="DNA topoisomerase 2"/>
    <property type="match status" value="2"/>
</dbReference>
<dbReference type="PROSITE" id="PS52040">
    <property type="entry name" value="TOPO_IIA"/>
    <property type="match status" value="1"/>
</dbReference>
<dbReference type="SUPFAM" id="SSF56719">
    <property type="entry name" value="Type II DNA topoisomerase"/>
    <property type="match status" value="1"/>
</dbReference>
<dbReference type="Pfam" id="PF01751">
    <property type="entry name" value="Toprim"/>
    <property type="match status" value="1"/>
</dbReference>
<dbReference type="InterPro" id="IPR001241">
    <property type="entry name" value="Topo_IIA"/>
</dbReference>
<feature type="compositionally biased region" description="Polar residues" evidence="14">
    <location>
        <begin position="1381"/>
        <end position="1393"/>
    </location>
</feature>
<dbReference type="InterPro" id="IPR001154">
    <property type="entry name" value="TopoII_euk"/>
</dbReference>